<keyword evidence="3" id="KW-0716">Sensory transduction</keyword>
<evidence type="ECO:0000256" key="2">
    <source>
        <dbReference type="ARBA" id="ARBA00022475"/>
    </source>
</evidence>
<sequence>MELLNQSLFTQFIIVGLPNLGKYETLLFLFPSISYIFTLSGNLTILTLICTYCQLHVPFYSFVAVLSFLEIWYTPVTIPKNVDKLETYILTAMAFDLYMPICNLLRYPSIMTVACSFHLAAFCWVIGFIRPLTQVILLSPFLFCHSNIVEQIVCDFTPLIILACSDISPNVKVDFLFFYFFGSVCFMYVRPIKITSANYDHVMAVIYSVLTPMCNPEINSLRNPEIRRVLRRKLAKLF</sequence>
<evidence type="ECO:0000256" key="12">
    <source>
        <dbReference type="ARBA" id="ARBA00023224"/>
    </source>
</evidence>
<evidence type="ECO:0000256" key="13">
    <source>
        <dbReference type="SAM" id="Phobius"/>
    </source>
</evidence>
<dbReference type="Gene3D" id="1.20.1070.10">
    <property type="entry name" value="Rhodopsin 7-helix transmembrane proteins"/>
    <property type="match status" value="1"/>
</dbReference>
<feature type="transmembrane region" description="Helical" evidence="13">
    <location>
        <begin position="117"/>
        <end position="143"/>
    </location>
</feature>
<proteinExistence type="predicted"/>
<evidence type="ECO:0000256" key="9">
    <source>
        <dbReference type="ARBA" id="ARBA00023157"/>
    </source>
</evidence>
<evidence type="ECO:0000256" key="10">
    <source>
        <dbReference type="ARBA" id="ARBA00023170"/>
    </source>
</evidence>
<name>A0AAV2ZJJ0_PYXAD</name>
<evidence type="ECO:0000313" key="16">
    <source>
        <dbReference type="Proteomes" id="UP001181693"/>
    </source>
</evidence>
<keyword evidence="9" id="KW-1015">Disulfide bond</keyword>
<dbReference type="GO" id="GO:0004930">
    <property type="term" value="F:G protein-coupled receptor activity"/>
    <property type="evidence" value="ECO:0007669"/>
    <property type="project" value="UniProtKB-KW"/>
</dbReference>
<evidence type="ECO:0000256" key="1">
    <source>
        <dbReference type="ARBA" id="ARBA00004651"/>
    </source>
</evidence>
<reference evidence="15" key="1">
    <citation type="thesis" date="2020" institute="ProQuest LLC" country="789 East Eisenhower Parkway, Ann Arbor, MI, USA">
        <title>Comparative Genomics and Chromosome Evolution.</title>
        <authorList>
            <person name="Mudd A.B."/>
        </authorList>
    </citation>
    <scope>NUCLEOTIDE SEQUENCE</scope>
    <source>
        <strain evidence="15">1538</strain>
        <tissue evidence="15">Blood</tissue>
    </source>
</reference>
<dbReference type="GO" id="GO:0005886">
    <property type="term" value="C:plasma membrane"/>
    <property type="evidence" value="ECO:0007669"/>
    <property type="project" value="UniProtKB-SubCell"/>
</dbReference>
<dbReference type="PANTHER" id="PTHR24242">
    <property type="entry name" value="G-PROTEIN COUPLED RECEPTOR"/>
    <property type="match status" value="1"/>
</dbReference>
<feature type="transmembrane region" description="Helical" evidence="13">
    <location>
        <begin position="87"/>
        <end position="105"/>
    </location>
</feature>
<dbReference type="AlphaFoldDB" id="A0AAV2ZJJ0"/>
<comment type="caution">
    <text evidence="15">The sequence shown here is derived from an EMBL/GenBank/DDBJ whole genome shotgun (WGS) entry which is preliminary data.</text>
</comment>
<dbReference type="InterPro" id="IPR017452">
    <property type="entry name" value="GPCR_Rhodpsn_7TM"/>
</dbReference>
<organism evidence="15 16">
    <name type="scientific">Pyxicephalus adspersus</name>
    <name type="common">African bullfrog</name>
    <dbReference type="NCBI Taxonomy" id="30357"/>
    <lineage>
        <taxon>Eukaryota</taxon>
        <taxon>Metazoa</taxon>
        <taxon>Chordata</taxon>
        <taxon>Craniata</taxon>
        <taxon>Vertebrata</taxon>
        <taxon>Euteleostomi</taxon>
        <taxon>Amphibia</taxon>
        <taxon>Batrachia</taxon>
        <taxon>Anura</taxon>
        <taxon>Neobatrachia</taxon>
        <taxon>Ranoidea</taxon>
        <taxon>Pyxicephalidae</taxon>
        <taxon>Pyxicephalinae</taxon>
        <taxon>Pyxicephalus</taxon>
    </lineage>
</organism>
<dbReference type="InterPro" id="IPR000725">
    <property type="entry name" value="Olfact_rcpt"/>
</dbReference>
<accession>A0AAV2ZJJ0</accession>
<evidence type="ECO:0000256" key="6">
    <source>
        <dbReference type="ARBA" id="ARBA00022989"/>
    </source>
</evidence>
<evidence type="ECO:0000256" key="8">
    <source>
        <dbReference type="ARBA" id="ARBA00023136"/>
    </source>
</evidence>
<dbReference type="InterPro" id="IPR050939">
    <property type="entry name" value="Olfactory_GPCR1"/>
</dbReference>
<dbReference type="GO" id="GO:0004984">
    <property type="term" value="F:olfactory receptor activity"/>
    <property type="evidence" value="ECO:0007669"/>
    <property type="project" value="InterPro"/>
</dbReference>
<gene>
    <name evidence="15" type="ORF">GDO54_005186</name>
</gene>
<protein>
    <recommendedName>
        <fullName evidence="14">G-protein coupled receptors family 1 profile domain-containing protein</fullName>
    </recommendedName>
</protein>
<keyword evidence="5" id="KW-0552">Olfaction</keyword>
<evidence type="ECO:0000256" key="7">
    <source>
        <dbReference type="ARBA" id="ARBA00023040"/>
    </source>
</evidence>
<dbReference type="PANTHER" id="PTHR24242:SF418">
    <property type="entry name" value="OLFACTORY RECEPTOR"/>
    <property type="match status" value="1"/>
</dbReference>
<feature type="transmembrane region" description="Helical" evidence="13">
    <location>
        <begin position="57"/>
        <end position="75"/>
    </location>
</feature>
<keyword evidence="2" id="KW-1003">Cell membrane</keyword>
<dbReference type="Pfam" id="PF13853">
    <property type="entry name" value="7tm_4"/>
    <property type="match status" value="1"/>
</dbReference>
<evidence type="ECO:0000259" key="14">
    <source>
        <dbReference type="PROSITE" id="PS50262"/>
    </source>
</evidence>
<feature type="transmembrane region" description="Helical" evidence="13">
    <location>
        <begin position="26"/>
        <end position="50"/>
    </location>
</feature>
<evidence type="ECO:0000256" key="3">
    <source>
        <dbReference type="ARBA" id="ARBA00022606"/>
    </source>
</evidence>
<keyword evidence="11" id="KW-0325">Glycoprotein</keyword>
<dbReference type="PROSITE" id="PS50262">
    <property type="entry name" value="G_PROTEIN_RECEP_F1_2"/>
    <property type="match status" value="1"/>
</dbReference>
<evidence type="ECO:0000256" key="4">
    <source>
        <dbReference type="ARBA" id="ARBA00022692"/>
    </source>
</evidence>
<evidence type="ECO:0000256" key="11">
    <source>
        <dbReference type="ARBA" id="ARBA00023180"/>
    </source>
</evidence>
<keyword evidence="16" id="KW-1185">Reference proteome</keyword>
<dbReference type="Proteomes" id="UP001181693">
    <property type="component" value="Unassembled WGS sequence"/>
</dbReference>
<evidence type="ECO:0000313" key="15">
    <source>
        <dbReference type="EMBL" id="DBA14184.1"/>
    </source>
</evidence>
<keyword evidence="7" id="KW-0297">G-protein coupled receptor</keyword>
<keyword evidence="12" id="KW-0807">Transducer</keyword>
<keyword evidence="10" id="KW-0675">Receptor</keyword>
<comment type="subcellular location">
    <subcellularLocation>
        <location evidence="1">Cell membrane</location>
        <topology evidence="1">Multi-pass membrane protein</topology>
    </subcellularLocation>
</comment>
<dbReference type="EMBL" id="DYDO01000013">
    <property type="protein sequence ID" value="DBA14184.1"/>
    <property type="molecule type" value="Genomic_DNA"/>
</dbReference>
<evidence type="ECO:0000256" key="5">
    <source>
        <dbReference type="ARBA" id="ARBA00022725"/>
    </source>
</evidence>
<keyword evidence="8 13" id="KW-0472">Membrane</keyword>
<keyword evidence="6 13" id="KW-1133">Transmembrane helix</keyword>
<feature type="domain" description="G-protein coupled receptors family 1 profile" evidence="14">
    <location>
        <begin position="86"/>
        <end position="238"/>
    </location>
</feature>
<keyword evidence="4 13" id="KW-0812">Transmembrane</keyword>
<dbReference type="SUPFAM" id="SSF81321">
    <property type="entry name" value="Family A G protein-coupled receptor-like"/>
    <property type="match status" value="1"/>
</dbReference>